<comment type="similarity">
    <text evidence="1">Belongs to the UPF0178 family.</text>
</comment>
<gene>
    <name evidence="3" type="ORF">IAB74_01965</name>
</gene>
<dbReference type="PANTHER" id="PTHR35146:SF1">
    <property type="entry name" value="UPF0178 PROTEIN YAII"/>
    <property type="match status" value="1"/>
</dbReference>
<reference evidence="3" key="2">
    <citation type="journal article" date="2021" name="PeerJ">
        <title>Extensive microbial diversity within the chicken gut microbiome revealed by metagenomics and culture.</title>
        <authorList>
            <person name="Gilroy R."/>
            <person name="Ravi A."/>
            <person name="Getino M."/>
            <person name="Pursley I."/>
            <person name="Horton D.L."/>
            <person name="Alikhan N.F."/>
            <person name="Baker D."/>
            <person name="Gharbi K."/>
            <person name="Hall N."/>
            <person name="Watson M."/>
            <person name="Adriaenssens E.M."/>
            <person name="Foster-Nyarko E."/>
            <person name="Jarju S."/>
            <person name="Secka A."/>
            <person name="Antonio M."/>
            <person name="Oren A."/>
            <person name="Chaudhuri R.R."/>
            <person name="La Ragione R."/>
            <person name="Hildebrand F."/>
            <person name="Pallen M.J."/>
        </authorList>
    </citation>
    <scope>NUCLEOTIDE SEQUENCE</scope>
    <source>
        <strain evidence="3">13361</strain>
    </source>
</reference>
<reference evidence="3" key="1">
    <citation type="submission" date="2020-10" db="EMBL/GenBank/DDBJ databases">
        <authorList>
            <person name="Gilroy R."/>
        </authorList>
    </citation>
    <scope>NUCLEOTIDE SEQUENCE</scope>
    <source>
        <strain evidence="3">13361</strain>
    </source>
</reference>
<dbReference type="Pfam" id="PF02639">
    <property type="entry name" value="DUF188"/>
    <property type="match status" value="1"/>
</dbReference>
<dbReference type="EMBL" id="DVFK01000024">
    <property type="protein sequence ID" value="HIQ67262.1"/>
    <property type="molecule type" value="Genomic_DNA"/>
</dbReference>
<proteinExistence type="inferred from homology"/>
<evidence type="ECO:0000313" key="3">
    <source>
        <dbReference type="EMBL" id="HIQ67262.1"/>
    </source>
</evidence>
<accession>A0A9D0Z121</accession>
<dbReference type="PANTHER" id="PTHR35146">
    <property type="entry name" value="UPF0178 PROTEIN YAII"/>
    <property type="match status" value="1"/>
</dbReference>
<comment type="caution">
    <text evidence="3">The sequence shown here is derived from an EMBL/GenBank/DDBJ whole genome shotgun (WGS) entry which is preliminary data.</text>
</comment>
<name>A0A9D0Z121_9FIRM</name>
<protein>
    <submittedName>
        <fullName evidence="3">DUF188 domain-containing protein</fullName>
    </submittedName>
</protein>
<sequence>MRVFVDADGCPVAKLTARLCAGAGVDCTLVCDTAHSFDLPGVTLLQTDKGRDSADLVIANRVQPGDVVVTQDYGLAALCLARQVRVLHQDGWEYRQENIDGLLTFRAESSRWRAAGNRQKGPPKRKPAQDAAFQKALEEILSSREKRQEAPE</sequence>
<feature type="region of interest" description="Disordered" evidence="2">
    <location>
        <begin position="113"/>
        <end position="132"/>
    </location>
</feature>
<evidence type="ECO:0000256" key="2">
    <source>
        <dbReference type="SAM" id="MobiDB-lite"/>
    </source>
</evidence>
<evidence type="ECO:0000256" key="1">
    <source>
        <dbReference type="ARBA" id="ARBA00008522"/>
    </source>
</evidence>
<evidence type="ECO:0000313" key="4">
    <source>
        <dbReference type="Proteomes" id="UP000886796"/>
    </source>
</evidence>
<dbReference type="InterPro" id="IPR003791">
    <property type="entry name" value="UPF0178"/>
</dbReference>
<dbReference type="Proteomes" id="UP000886796">
    <property type="component" value="Unassembled WGS sequence"/>
</dbReference>
<organism evidence="3 4">
    <name type="scientific">Candidatus Faecousia excrementigallinarum</name>
    <dbReference type="NCBI Taxonomy" id="2840806"/>
    <lineage>
        <taxon>Bacteria</taxon>
        <taxon>Bacillati</taxon>
        <taxon>Bacillota</taxon>
        <taxon>Clostridia</taxon>
        <taxon>Eubacteriales</taxon>
        <taxon>Oscillospiraceae</taxon>
        <taxon>Faecousia</taxon>
    </lineage>
</organism>
<dbReference type="AlphaFoldDB" id="A0A9D0Z121"/>